<dbReference type="InterPro" id="IPR036179">
    <property type="entry name" value="Ig-like_dom_sf"/>
</dbReference>
<dbReference type="Gene3D" id="2.60.40.10">
    <property type="entry name" value="Immunoglobulins"/>
    <property type="match status" value="1"/>
</dbReference>
<dbReference type="SUPFAM" id="SSF48726">
    <property type="entry name" value="Immunoglobulin"/>
    <property type="match status" value="1"/>
</dbReference>
<dbReference type="Proteomes" id="UP000287033">
    <property type="component" value="Unassembled WGS sequence"/>
</dbReference>
<dbReference type="Pfam" id="PF07654">
    <property type="entry name" value="C1-set"/>
    <property type="match status" value="1"/>
</dbReference>
<organism evidence="2 3">
    <name type="scientific">Chiloscyllium punctatum</name>
    <name type="common">Brownbanded bambooshark</name>
    <name type="synonym">Hemiscyllium punctatum</name>
    <dbReference type="NCBI Taxonomy" id="137246"/>
    <lineage>
        <taxon>Eukaryota</taxon>
        <taxon>Metazoa</taxon>
        <taxon>Chordata</taxon>
        <taxon>Craniata</taxon>
        <taxon>Vertebrata</taxon>
        <taxon>Chondrichthyes</taxon>
        <taxon>Elasmobranchii</taxon>
        <taxon>Galeomorphii</taxon>
        <taxon>Galeoidea</taxon>
        <taxon>Orectolobiformes</taxon>
        <taxon>Hemiscylliidae</taxon>
        <taxon>Chiloscyllium</taxon>
    </lineage>
</organism>
<name>A0A401TV66_CHIPU</name>
<protein>
    <recommendedName>
        <fullName evidence="1">Immunoglobulin C1-set domain-containing protein</fullName>
    </recommendedName>
</protein>
<dbReference type="InterPro" id="IPR003597">
    <property type="entry name" value="Ig_C1-set"/>
</dbReference>
<evidence type="ECO:0000259" key="1">
    <source>
        <dbReference type="Pfam" id="PF07654"/>
    </source>
</evidence>
<feature type="non-terminal residue" evidence="2">
    <location>
        <position position="1"/>
    </location>
</feature>
<proteinExistence type="predicted"/>
<sequence length="73" mass="7943">DTVCRDYTVNILPPPVEQVLLEATVTLTCVVSILPSGVSVTWIQEKKPLKLEIADQPGQNPDSVIRKLDISTG</sequence>
<feature type="domain" description="Immunoglobulin C1-set" evidence="1">
    <location>
        <begin position="9"/>
        <end position="53"/>
    </location>
</feature>
<keyword evidence="3" id="KW-1185">Reference proteome</keyword>
<dbReference type="EMBL" id="BEZZ01182320">
    <property type="protein sequence ID" value="GCC46506.1"/>
    <property type="molecule type" value="Genomic_DNA"/>
</dbReference>
<reference evidence="2 3" key="1">
    <citation type="journal article" date="2018" name="Nat. Ecol. Evol.">
        <title>Shark genomes provide insights into elasmobranch evolution and the origin of vertebrates.</title>
        <authorList>
            <person name="Hara Y"/>
            <person name="Yamaguchi K"/>
            <person name="Onimaru K"/>
            <person name="Kadota M"/>
            <person name="Koyanagi M"/>
            <person name="Keeley SD"/>
            <person name="Tatsumi K"/>
            <person name="Tanaka K"/>
            <person name="Motone F"/>
            <person name="Kageyama Y"/>
            <person name="Nozu R"/>
            <person name="Adachi N"/>
            <person name="Nishimura O"/>
            <person name="Nakagawa R"/>
            <person name="Tanegashima C"/>
            <person name="Kiyatake I"/>
            <person name="Matsumoto R"/>
            <person name="Murakumo K"/>
            <person name="Nishida K"/>
            <person name="Terakita A"/>
            <person name="Kuratani S"/>
            <person name="Sato K"/>
            <person name="Hyodo S Kuraku.S."/>
        </authorList>
    </citation>
    <scope>NUCLEOTIDE SEQUENCE [LARGE SCALE GENOMIC DNA]</scope>
</reference>
<evidence type="ECO:0000313" key="3">
    <source>
        <dbReference type="Proteomes" id="UP000287033"/>
    </source>
</evidence>
<gene>
    <name evidence="2" type="ORF">chiPu_0030411</name>
</gene>
<comment type="caution">
    <text evidence="2">The sequence shown here is derived from an EMBL/GenBank/DDBJ whole genome shotgun (WGS) entry which is preliminary data.</text>
</comment>
<evidence type="ECO:0000313" key="2">
    <source>
        <dbReference type="EMBL" id="GCC46506.1"/>
    </source>
</evidence>
<dbReference type="AlphaFoldDB" id="A0A401TV66"/>
<dbReference type="InterPro" id="IPR013783">
    <property type="entry name" value="Ig-like_fold"/>
</dbReference>
<accession>A0A401TV66</accession>